<keyword evidence="2" id="KW-1185">Reference proteome</keyword>
<reference evidence="1" key="1">
    <citation type="submission" date="2022-11" db="EMBL/GenBank/DDBJ databases">
        <title>Genome Sequence of Boeremia exigua.</title>
        <authorList>
            <person name="Buettner E."/>
        </authorList>
    </citation>
    <scope>NUCLEOTIDE SEQUENCE</scope>
    <source>
        <strain evidence="1">CU02</strain>
    </source>
</reference>
<protein>
    <submittedName>
        <fullName evidence="1">Uncharacterized protein</fullName>
    </submittedName>
</protein>
<dbReference type="Proteomes" id="UP001153331">
    <property type="component" value="Unassembled WGS sequence"/>
</dbReference>
<name>A0ACC2IP08_9PLEO</name>
<organism evidence="1 2">
    <name type="scientific">Boeremia exigua</name>
    <dbReference type="NCBI Taxonomy" id="749465"/>
    <lineage>
        <taxon>Eukaryota</taxon>
        <taxon>Fungi</taxon>
        <taxon>Dikarya</taxon>
        <taxon>Ascomycota</taxon>
        <taxon>Pezizomycotina</taxon>
        <taxon>Dothideomycetes</taxon>
        <taxon>Pleosporomycetidae</taxon>
        <taxon>Pleosporales</taxon>
        <taxon>Pleosporineae</taxon>
        <taxon>Didymellaceae</taxon>
        <taxon>Boeremia</taxon>
    </lineage>
</organism>
<evidence type="ECO:0000313" key="2">
    <source>
        <dbReference type="Proteomes" id="UP001153331"/>
    </source>
</evidence>
<accession>A0ACC2IP08</accession>
<dbReference type="EMBL" id="JAPHNI010000073">
    <property type="protein sequence ID" value="KAJ8116941.1"/>
    <property type="molecule type" value="Genomic_DNA"/>
</dbReference>
<gene>
    <name evidence="1" type="ORF">OPT61_g1743</name>
</gene>
<comment type="caution">
    <text evidence="1">The sequence shown here is derived from an EMBL/GenBank/DDBJ whole genome shotgun (WGS) entry which is preliminary data.</text>
</comment>
<proteinExistence type="predicted"/>
<sequence>MSKYPQGLGLYNYHQQVHTTLPPSPAASDSWSNHVTSGASPLMTPAIADPYASGAFEHPIIRSPQPWEAAQLTPRPSMSPVATAPVFAQTGADNTYREISQGLGSVSLGGYDWPHDARYLPTQSTSPSLRHYPLTVAPERLNGTMLPYENVYSSTPVATLEAPPATQYEGYNSVSGSNKRTTRSRTNFPQAATHSARRQPARTSNPTASPTVDIYCNQCETPKKFSRLYNYKKHLETHLAVRDKPWTPKKRSPESKGRQVSQMYKRVPAQGHMQEA</sequence>
<evidence type="ECO:0000313" key="1">
    <source>
        <dbReference type="EMBL" id="KAJ8116941.1"/>
    </source>
</evidence>